<keyword evidence="4" id="KW-0547">Nucleotide-binding</keyword>
<dbReference type="EMBL" id="MLJW01001916">
    <property type="protein sequence ID" value="OIQ76266.1"/>
    <property type="molecule type" value="Genomic_DNA"/>
</dbReference>
<name>A0A1J5PYW6_9ZZZZ</name>
<proteinExistence type="inferred from homology"/>
<dbReference type="CDD" id="cd00071">
    <property type="entry name" value="GMPK"/>
    <property type="match status" value="1"/>
</dbReference>
<feature type="domain" description="Guanylate kinase-like" evidence="7">
    <location>
        <begin position="4"/>
        <end position="182"/>
    </location>
</feature>
<dbReference type="InterPro" id="IPR008144">
    <property type="entry name" value="Guanylate_kin-like_dom"/>
</dbReference>
<dbReference type="SMART" id="SM00072">
    <property type="entry name" value="GuKc"/>
    <property type="match status" value="1"/>
</dbReference>
<evidence type="ECO:0000313" key="8">
    <source>
        <dbReference type="EMBL" id="OIQ76266.1"/>
    </source>
</evidence>
<dbReference type="Pfam" id="PF00625">
    <property type="entry name" value="Guanylate_kin"/>
    <property type="match status" value="1"/>
</dbReference>
<dbReference type="GO" id="GO:0005829">
    <property type="term" value="C:cytosol"/>
    <property type="evidence" value="ECO:0007669"/>
    <property type="project" value="TreeGrafter"/>
</dbReference>
<dbReference type="PROSITE" id="PS00856">
    <property type="entry name" value="GUANYLATE_KINASE_1"/>
    <property type="match status" value="1"/>
</dbReference>
<dbReference type="EC" id="2.7.4.8" evidence="2"/>
<dbReference type="PROSITE" id="PS50052">
    <property type="entry name" value="GUANYLATE_KINASE_2"/>
    <property type="match status" value="1"/>
</dbReference>
<dbReference type="GO" id="GO:0005524">
    <property type="term" value="F:ATP binding"/>
    <property type="evidence" value="ECO:0007669"/>
    <property type="project" value="UniProtKB-KW"/>
</dbReference>
<dbReference type="PANTHER" id="PTHR23117:SF13">
    <property type="entry name" value="GUANYLATE KINASE"/>
    <property type="match status" value="1"/>
</dbReference>
<dbReference type="NCBIfam" id="TIGR03263">
    <property type="entry name" value="guanyl_kin"/>
    <property type="match status" value="1"/>
</dbReference>
<evidence type="ECO:0000256" key="3">
    <source>
        <dbReference type="ARBA" id="ARBA00022679"/>
    </source>
</evidence>
<accession>A0A1J5PYW6</accession>
<comment type="similarity">
    <text evidence="1">Belongs to the guanylate kinase family.</text>
</comment>
<keyword evidence="3 8" id="KW-0808">Transferase</keyword>
<dbReference type="Gene3D" id="3.40.50.300">
    <property type="entry name" value="P-loop containing nucleotide triphosphate hydrolases"/>
    <property type="match status" value="1"/>
</dbReference>
<dbReference type="InterPro" id="IPR008145">
    <property type="entry name" value="GK/Ca_channel_bsu"/>
</dbReference>
<keyword evidence="5 8" id="KW-0418">Kinase</keyword>
<evidence type="ECO:0000256" key="5">
    <source>
        <dbReference type="ARBA" id="ARBA00022777"/>
    </source>
</evidence>
<evidence type="ECO:0000256" key="4">
    <source>
        <dbReference type="ARBA" id="ARBA00022741"/>
    </source>
</evidence>
<dbReference type="GO" id="GO:0004385">
    <property type="term" value="F:GMP kinase activity"/>
    <property type="evidence" value="ECO:0007669"/>
    <property type="project" value="UniProtKB-EC"/>
</dbReference>
<evidence type="ECO:0000256" key="2">
    <source>
        <dbReference type="ARBA" id="ARBA00012961"/>
    </source>
</evidence>
<dbReference type="SUPFAM" id="SSF52540">
    <property type="entry name" value="P-loop containing nucleoside triphosphate hydrolases"/>
    <property type="match status" value="1"/>
</dbReference>
<dbReference type="Gene3D" id="3.30.63.10">
    <property type="entry name" value="Guanylate Kinase phosphate binding domain"/>
    <property type="match status" value="1"/>
</dbReference>
<dbReference type="AlphaFoldDB" id="A0A1J5PYW6"/>
<organism evidence="8">
    <name type="scientific">mine drainage metagenome</name>
    <dbReference type="NCBI Taxonomy" id="410659"/>
    <lineage>
        <taxon>unclassified sequences</taxon>
        <taxon>metagenomes</taxon>
        <taxon>ecological metagenomes</taxon>
    </lineage>
</organism>
<evidence type="ECO:0000256" key="6">
    <source>
        <dbReference type="ARBA" id="ARBA00022840"/>
    </source>
</evidence>
<evidence type="ECO:0000259" key="7">
    <source>
        <dbReference type="PROSITE" id="PS50052"/>
    </source>
</evidence>
<gene>
    <name evidence="8" type="primary">gmk_14</name>
    <name evidence="8" type="ORF">GALL_420560</name>
</gene>
<dbReference type="PANTHER" id="PTHR23117">
    <property type="entry name" value="GUANYLATE KINASE-RELATED"/>
    <property type="match status" value="1"/>
</dbReference>
<evidence type="ECO:0000256" key="1">
    <source>
        <dbReference type="ARBA" id="ARBA00005790"/>
    </source>
</evidence>
<sequence length="183" mass="19858">MNRGRLIVLSGPSGVGKSTVLKRLRENGTPLWVSVSTTTRKPREGEIDGFHYDFVTPDEFSQKVAADQFLEWAHFAGAQYGTPAQPVIDQLKAGRSVLLEIDLAGARQVKANYPDSVLVFLAPPSWEELERRLVGRGTESAEARAERLAVARAELAAAAEFDQTIINSSVEEVVQALVALGAV</sequence>
<keyword evidence="6" id="KW-0067">ATP-binding</keyword>
<protein>
    <recommendedName>
        <fullName evidence="2">guanylate kinase</fullName>
        <ecNumber evidence="2">2.7.4.8</ecNumber>
    </recommendedName>
</protein>
<dbReference type="InterPro" id="IPR017665">
    <property type="entry name" value="Guanylate_kinase"/>
</dbReference>
<dbReference type="HAMAP" id="MF_00328">
    <property type="entry name" value="Guanylate_kinase"/>
    <property type="match status" value="1"/>
</dbReference>
<comment type="caution">
    <text evidence="8">The sequence shown here is derived from an EMBL/GenBank/DDBJ whole genome shotgun (WGS) entry which is preliminary data.</text>
</comment>
<dbReference type="InterPro" id="IPR020590">
    <property type="entry name" value="Guanylate_kinase_CS"/>
</dbReference>
<dbReference type="InterPro" id="IPR027417">
    <property type="entry name" value="P-loop_NTPase"/>
</dbReference>
<dbReference type="FunFam" id="3.30.63.10:FF:000002">
    <property type="entry name" value="Guanylate kinase 1"/>
    <property type="match status" value="1"/>
</dbReference>
<reference evidence="8" key="1">
    <citation type="submission" date="2016-10" db="EMBL/GenBank/DDBJ databases">
        <title>Sequence of Gallionella enrichment culture.</title>
        <authorList>
            <person name="Poehlein A."/>
            <person name="Muehling M."/>
            <person name="Daniel R."/>
        </authorList>
    </citation>
    <scope>NUCLEOTIDE SEQUENCE</scope>
</reference>